<dbReference type="PROSITE" id="PS00624">
    <property type="entry name" value="GMC_OXRED_2"/>
    <property type="match status" value="1"/>
</dbReference>
<dbReference type="Pfam" id="PF00732">
    <property type="entry name" value="GMC_oxred_N"/>
    <property type="match status" value="1"/>
</dbReference>
<evidence type="ECO:0000256" key="4">
    <source>
        <dbReference type="ARBA" id="ARBA00022827"/>
    </source>
</evidence>
<proteinExistence type="inferred from homology"/>
<dbReference type="InterPro" id="IPR007867">
    <property type="entry name" value="GMC_OxRtase_C"/>
</dbReference>
<evidence type="ECO:0000313" key="9">
    <source>
        <dbReference type="EMBL" id="KAJ7707407.1"/>
    </source>
</evidence>
<keyword evidence="7" id="KW-0812">Transmembrane</keyword>
<gene>
    <name evidence="9" type="ORF">B0H17DRAFT_1032615</name>
</gene>
<dbReference type="AlphaFoldDB" id="A0AAD7GXQ3"/>
<dbReference type="InterPro" id="IPR000172">
    <property type="entry name" value="GMC_OxRdtase_N"/>
</dbReference>
<protein>
    <recommendedName>
        <fullName evidence="8">Glucose-methanol-choline oxidoreductase N-terminal domain-containing protein</fullName>
    </recommendedName>
</protein>
<comment type="similarity">
    <text evidence="2">Belongs to the GMC oxidoreductase family.</text>
</comment>
<evidence type="ECO:0000256" key="6">
    <source>
        <dbReference type="PIRSR" id="PIRSR000137-2"/>
    </source>
</evidence>
<keyword evidence="7" id="KW-1133">Transmembrane helix</keyword>
<dbReference type="Gene3D" id="3.30.560.10">
    <property type="entry name" value="Glucose Oxidase, domain 3"/>
    <property type="match status" value="1"/>
</dbReference>
<dbReference type="PANTHER" id="PTHR11552">
    <property type="entry name" value="GLUCOSE-METHANOL-CHOLINE GMC OXIDOREDUCTASE"/>
    <property type="match status" value="1"/>
</dbReference>
<evidence type="ECO:0000256" key="5">
    <source>
        <dbReference type="PIRSR" id="PIRSR000137-1"/>
    </source>
</evidence>
<dbReference type="EMBL" id="JARKIE010000005">
    <property type="protein sequence ID" value="KAJ7707407.1"/>
    <property type="molecule type" value="Genomic_DNA"/>
</dbReference>
<dbReference type="Gene3D" id="3.50.50.60">
    <property type="entry name" value="FAD/NAD(P)-binding domain"/>
    <property type="match status" value="1"/>
</dbReference>
<feature type="binding site" evidence="6">
    <location>
        <position position="292"/>
    </location>
    <ligand>
        <name>FAD</name>
        <dbReference type="ChEBI" id="CHEBI:57692"/>
    </ligand>
</feature>
<keyword evidence="7" id="KW-0472">Membrane</keyword>
<feature type="binding site" evidence="6">
    <location>
        <begin position="85"/>
        <end position="86"/>
    </location>
    <ligand>
        <name>FAD</name>
        <dbReference type="ChEBI" id="CHEBI:57692"/>
    </ligand>
</feature>
<keyword evidence="10" id="KW-1185">Reference proteome</keyword>
<dbReference type="InterPro" id="IPR036188">
    <property type="entry name" value="FAD/NAD-bd_sf"/>
</dbReference>
<feature type="active site" description="Proton donor" evidence="5">
    <location>
        <position position="572"/>
    </location>
</feature>
<dbReference type="SUPFAM" id="SSF51905">
    <property type="entry name" value="FAD/NAD(P)-binding domain"/>
    <property type="match status" value="1"/>
</dbReference>
<dbReference type="PIRSF" id="PIRSF000137">
    <property type="entry name" value="Alcohol_oxidase"/>
    <property type="match status" value="1"/>
</dbReference>
<evidence type="ECO:0000256" key="2">
    <source>
        <dbReference type="ARBA" id="ARBA00010790"/>
    </source>
</evidence>
<dbReference type="PANTHER" id="PTHR11552:SF147">
    <property type="entry name" value="CHOLINE DEHYDROGENASE, MITOCHONDRIAL"/>
    <property type="match status" value="1"/>
</dbReference>
<sequence length="639" mass="68711">MSDAPFAISNGYSAALALGAKLRGLAAGRSRLVWGSATVTVATLLLVLRLVFAKPSKYVADLSTVGRVAPAEAYQYDVIIVGGGTSGCVLAARLSEDPNLRVLLLEAGGSGSALPMSRIPSGFGSLFWTKHVYGFHTEPQVHAKGQKRFFPRAKMLGGCSSINAQMAQYGAPGDFDQWAALNGDDSWAWKNFQRYFIKFEKYTPDKNYPGVDTSERGDAGPVRVGYFNTVSEHSKAFLTACAQVGIPLVADFNGSKGPIGASRGERVSSETAYLTKDVLARPNLKVAIHAQVTRILFEQVDGTPRAVGVEFANSAAGPRYRARASKQVVLSGGAIHSPHILMLSGVGPAKQLQEHGIPVVHDLPGVGAHLVDHPVVDMYLKDKKNNSVRALQPTSVSATAQLLRAVAQYQMFGTGKLATNFGESAAFVRSDDPVLFPEAQKLEDSTSAPASPDLELFCTPMAYKEHGKILFDMHTYALHCYLVRPLSTGAVLLKSSDPWALPSINPNYLQNPDDLEKLTRGFRLLINIARASALDAFVDHADTNPDLDHAAHLKTDAELREVVRERVETVYHPTSTCRMAPREQGGVVDSSLRVYGVAGLRVCDASIFPWIVSGHTAGACLAAGEKLAEEMKAELAVAR</sequence>
<dbReference type="Proteomes" id="UP001221757">
    <property type="component" value="Unassembled WGS sequence"/>
</dbReference>
<feature type="transmembrane region" description="Helical" evidence="7">
    <location>
        <begin position="32"/>
        <end position="52"/>
    </location>
</feature>
<keyword evidence="3" id="KW-0285">Flavoprotein</keyword>
<evidence type="ECO:0000313" key="10">
    <source>
        <dbReference type="Proteomes" id="UP001221757"/>
    </source>
</evidence>
<dbReference type="InterPro" id="IPR012132">
    <property type="entry name" value="GMC_OxRdtase"/>
</dbReference>
<dbReference type="GO" id="GO:0016614">
    <property type="term" value="F:oxidoreductase activity, acting on CH-OH group of donors"/>
    <property type="evidence" value="ECO:0007669"/>
    <property type="project" value="InterPro"/>
</dbReference>
<accession>A0AAD7GXQ3</accession>
<comment type="cofactor">
    <cofactor evidence="1 6">
        <name>FAD</name>
        <dbReference type="ChEBI" id="CHEBI:57692"/>
    </cofactor>
</comment>
<organism evidence="9 10">
    <name type="scientific">Mycena rosella</name>
    <name type="common">Pink bonnet</name>
    <name type="synonym">Agaricus rosellus</name>
    <dbReference type="NCBI Taxonomy" id="1033263"/>
    <lineage>
        <taxon>Eukaryota</taxon>
        <taxon>Fungi</taxon>
        <taxon>Dikarya</taxon>
        <taxon>Basidiomycota</taxon>
        <taxon>Agaricomycotina</taxon>
        <taxon>Agaricomycetes</taxon>
        <taxon>Agaricomycetidae</taxon>
        <taxon>Agaricales</taxon>
        <taxon>Marasmiineae</taxon>
        <taxon>Mycenaceae</taxon>
        <taxon>Mycena</taxon>
    </lineage>
</organism>
<evidence type="ECO:0000256" key="1">
    <source>
        <dbReference type="ARBA" id="ARBA00001974"/>
    </source>
</evidence>
<dbReference type="Pfam" id="PF05199">
    <property type="entry name" value="GMC_oxred_C"/>
    <property type="match status" value="1"/>
</dbReference>
<keyword evidence="4 6" id="KW-0274">FAD</keyword>
<evidence type="ECO:0000256" key="7">
    <source>
        <dbReference type="SAM" id="Phobius"/>
    </source>
</evidence>
<evidence type="ECO:0000259" key="8">
    <source>
        <dbReference type="PROSITE" id="PS00624"/>
    </source>
</evidence>
<evidence type="ECO:0000256" key="3">
    <source>
        <dbReference type="ARBA" id="ARBA00022630"/>
    </source>
</evidence>
<dbReference type="SUPFAM" id="SSF54373">
    <property type="entry name" value="FAD-linked reductases, C-terminal domain"/>
    <property type="match status" value="1"/>
</dbReference>
<reference evidence="9" key="1">
    <citation type="submission" date="2023-03" db="EMBL/GenBank/DDBJ databases">
        <title>Massive genome expansion in bonnet fungi (Mycena s.s.) driven by repeated elements and novel gene families across ecological guilds.</title>
        <authorList>
            <consortium name="Lawrence Berkeley National Laboratory"/>
            <person name="Harder C.B."/>
            <person name="Miyauchi S."/>
            <person name="Viragh M."/>
            <person name="Kuo A."/>
            <person name="Thoen E."/>
            <person name="Andreopoulos B."/>
            <person name="Lu D."/>
            <person name="Skrede I."/>
            <person name="Drula E."/>
            <person name="Henrissat B."/>
            <person name="Morin E."/>
            <person name="Kohler A."/>
            <person name="Barry K."/>
            <person name="LaButti K."/>
            <person name="Morin E."/>
            <person name="Salamov A."/>
            <person name="Lipzen A."/>
            <person name="Mereny Z."/>
            <person name="Hegedus B."/>
            <person name="Baldrian P."/>
            <person name="Stursova M."/>
            <person name="Weitz H."/>
            <person name="Taylor A."/>
            <person name="Grigoriev I.V."/>
            <person name="Nagy L.G."/>
            <person name="Martin F."/>
            <person name="Kauserud H."/>
        </authorList>
    </citation>
    <scope>NUCLEOTIDE SEQUENCE</scope>
    <source>
        <strain evidence="9">CBHHK067</strain>
    </source>
</reference>
<feature type="active site" description="Proton acceptor" evidence="5">
    <location>
        <position position="615"/>
    </location>
</feature>
<dbReference type="GO" id="GO:0050660">
    <property type="term" value="F:flavin adenine dinucleotide binding"/>
    <property type="evidence" value="ECO:0007669"/>
    <property type="project" value="InterPro"/>
</dbReference>
<comment type="caution">
    <text evidence="9">The sequence shown here is derived from an EMBL/GenBank/DDBJ whole genome shotgun (WGS) entry which is preliminary data.</text>
</comment>
<name>A0AAD7GXQ3_MYCRO</name>
<feature type="domain" description="Glucose-methanol-choline oxidoreductase N-terminal" evidence="8">
    <location>
        <begin position="333"/>
        <end position="347"/>
    </location>
</feature>